<dbReference type="HOGENOM" id="CLU_030988_13_4_1"/>
<evidence type="ECO:0000313" key="7">
    <source>
        <dbReference type="EMBL" id="EDR06190.1"/>
    </source>
</evidence>
<proteinExistence type="predicted"/>
<evidence type="ECO:0000256" key="5">
    <source>
        <dbReference type="ARBA" id="ARBA00022840"/>
    </source>
</evidence>
<dbReference type="RefSeq" id="XP_001883051.1">
    <property type="nucleotide sequence ID" value="XM_001883016.1"/>
</dbReference>
<dbReference type="Proteomes" id="UP000001194">
    <property type="component" value="Unassembled WGS sequence"/>
</dbReference>
<feature type="non-terminal residue" evidence="7">
    <location>
        <position position="1"/>
    </location>
</feature>
<dbReference type="PROSITE" id="PS50127">
    <property type="entry name" value="UBC_2"/>
    <property type="match status" value="1"/>
</dbReference>
<dbReference type="EMBL" id="DS547109">
    <property type="protein sequence ID" value="EDR06190.1"/>
    <property type="molecule type" value="Genomic_DNA"/>
</dbReference>
<dbReference type="PANTHER" id="PTHR24068">
    <property type="entry name" value="UBIQUITIN-CONJUGATING ENZYME E2"/>
    <property type="match status" value="1"/>
</dbReference>
<evidence type="ECO:0000259" key="6">
    <source>
        <dbReference type="PROSITE" id="PS50127"/>
    </source>
</evidence>
<gene>
    <name evidence="7" type="ORF">LACBIDRAFT_163010</name>
</gene>
<evidence type="ECO:0000256" key="4">
    <source>
        <dbReference type="ARBA" id="ARBA00022786"/>
    </source>
</evidence>
<dbReference type="AlphaFoldDB" id="B0DGP6"/>
<dbReference type="FunFam" id="3.10.110.10:FF:000060">
    <property type="entry name" value="Ubiquitin conjugating enzyme (UbcB)"/>
    <property type="match status" value="1"/>
</dbReference>
<dbReference type="InterPro" id="IPR000608">
    <property type="entry name" value="UBC"/>
</dbReference>
<dbReference type="SMART" id="SM00212">
    <property type="entry name" value="UBCc"/>
    <property type="match status" value="1"/>
</dbReference>
<evidence type="ECO:0000256" key="2">
    <source>
        <dbReference type="ARBA" id="ARBA00022679"/>
    </source>
</evidence>
<evidence type="ECO:0000256" key="3">
    <source>
        <dbReference type="ARBA" id="ARBA00022741"/>
    </source>
</evidence>
<dbReference type="EC" id="2.3.2.23" evidence="1"/>
<evidence type="ECO:0000313" key="8">
    <source>
        <dbReference type="Proteomes" id="UP000001194"/>
    </source>
</evidence>
<keyword evidence="4" id="KW-0833">Ubl conjugation pathway</keyword>
<dbReference type="SUPFAM" id="SSF54495">
    <property type="entry name" value="UBC-like"/>
    <property type="match status" value="1"/>
</dbReference>
<accession>B0DGP6</accession>
<name>B0DGP6_LACBS</name>
<dbReference type="KEGG" id="lbc:LACBIDRAFT_163010"/>
<dbReference type="STRING" id="486041.B0DGP6"/>
<feature type="non-terminal residue" evidence="7">
    <location>
        <position position="143"/>
    </location>
</feature>
<keyword evidence="5" id="KW-0067">ATP-binding</keyword>
<organism evidence="8">
    <name type="scientific">Laccaria bicolor (strain S238N-H82 / ATCC MYA-4686)</name>
    <name type="common">Bicoloured deceiver</name>
    <name type="synonym">Laccaria laccata var. bicolor</name>
    <dbReference type="NCBI Taxonomy" id="486041"/>
    <lineage>
        <taxon>Eukaryota</taxon>
        <taxon>Fungi</taxon>
        <taxon>Dikarya</taxon>
        <taxon>Basidiomycota</taxon>
        <taxon>Agaricomycotina</taxon>
        <taxon>Agaricomycetes</taxon>
        <taxon>Agaricomycetidae</taxon>
        <taxon>Agaricales</taxon>
        <taxon>Agaricineae</taxon>
        <taxon>Hydnangiaceae</taxon>
        <taxon>Laccaria</taxon>
    </lineage>
</organism>
<keyword evidence="2" id="KW-0808">Transferase</keyword>
<feature type="domain" description="UBC core" evidence="6">
    <location>
        <begin position="1"/>
        <end position="143"/>
    </location>
</feature>
<dbReference type="GO" id="GO:0005524">
    <property type="term" value="F:ATP binding"/>
    <property type="evidence" value="ECO:0007669"/>
    <property type="project" value="UniProtKB-KW"/>
</dbReference>
<sequence>KRIHREIGDLKKEDPGAIVLAPTEENLYLWKGSIPGPEGSVYEGGVFNVEVVLPPDYPFTAPKAMFKTRIYHMNISEQGNICIDILKQNWSPALSLFKVMLSLSSLLTDPNPKDPLVPSIATQYTRNRQLHDTTARQWTQMYA</sequence>
<evidence type="ECO:0000256" key="1">
    <source>
        <dbReference type="ARBA" id="ARBA00012486"/>
    </source>
</evidence>
<keyword evidence="3" id="KW-0547">Nucleotide-binding</keyword>
<reference evidence="7 8" key="1">
    <citation type="journal article" date="2008" name="Nature">
        <title>The genome of Laccaria bicolor provides insights into mycorrhizal symbiosis.</title>
        <authorList>
            <person name="Martin F."/>
            <person name="Aerts A."/>
            <person name="Ahren D."/>
            <person name="Brun A."/>
            <person name="Danchin E.G.J."/>
            <person name="Duchaussoy F."/>
            <person name="Gibon J."/>
            <person name="Kohler A."/>
            <person name="Lindquist E."/>
            <person name="Pereda V."/>
            <person name="Salamov A."/>
            <person name="Shapiro H.J."/>
            <person name="Wuyts J."/>
            <person name="Blaudez D."/>
            <person name="Buee M."/>
            <person name="Brokstein P."/>
            <person name="Canbaeck B."/>
            <person name="Cohen D."/>
            <person name="Courty P.E."/>
            <person name="Coutinho P.M."/>
            <person name="Delaruelle C."/>
            <person name="Detter J.C."/>
            <person name="Deveau A."/>
            <person name="DiFazio S."/>
            <person name="Duplessis S."/>
            <person name="Fraissinet-Tachet L."/>
            <person name="Lucic E."/>
            <person name="Frey-Klett P."/>
            <person name="Fourrey C."/>
            <person name="Feussner I."/>
            <person name="Gay G."/>
            <person name="Grimwood J."/>
            <person name="Hoegger P.J."/>
            <person name="Jain P."/>
            <person name="Kilaru S."/>
            <person name="Labbe J."/>
            <person name="Lin Y.C."/>
            <person name="Legue V."/>
            <person name="Le Tacon F."/>
            <person name="Marmeisse R."/>
            <person name="Melayah D."/>
            <person name="Montanini B."/>
            <person name="Muratet M."/>
            <person name="Nehls U."/>
            <person name="Niculita-Hirzel H."/>
            <person name="Oudot-Le Secq M.P."/>
            <person name="Peter M."/>
            <person name="Quesneville H."/>
            <person name="Rajashekar B."/>
            <person name="Reich M."/>
            <person name="Rouhier N."/>
            <person name="Schmutz J."/>
            <person name="Yin T."/>
            <person name="Chalot M."/>
            <person name="Henrissat B."/>
            <person name="Kuees U."/>
            <person name="Lucas S."/>
            <person name="Van de Peer Y."/>
            <person name="Podila G.K."/>
            <person name="Polle A."/>
            <person name="Pukkila P.J."/>
            <person name="Richardson P.M."/>
            <person name="Rouze P."/>
            <person name="Sanders I.R."/>
            <person name="Stajich J.E."/>
            <person name="Tunlid A."/>
            <person name="Tuskan G."/>
            <person name="Grigoriev I.V."/>
        </authorList>
    </citation>
    <scope>NUCLEOTIDE SEQUENCE [LARGE SCALE GENOMIC DNA]</scope>
    <source>
        <strain evidence="8">S238N-H82 / ATCC MYA-4686</strain>
    </source>
</reference>
<keyword evidence="8" id="KW-1185">Reference proteome</keyword>
<dbReference type="InParanoid" id="B0DGP6"/>
<dbReference type="Gene3D" id="3.10.110.10">
    <property type="entry name" value="Ubiquitin Conjugating Enzyme"/>
    <property type="match status" value="1"/>
</dbReference>
<dbReference type="InterPro" id="IPR016135">
    <property type="entry name" value="UBQ-conjugating_enzyme/RWD"/>
</dbReference>
<dbReference type="OrthoDB" id="7851174at2759"/>
<dbReference type="Pfam" id="PF00179">
    <property type="entry name" value="UQ_con"/>
    <property type="match status" value="1"/>
</dbReference>
<dbReference type="GeneID" id="6078790"/>
<protein>
    <recommendedName>
        <fullName evidence="1">E2 ubiquitin-conjugating enzyme</fullName>
        <ecNumber evidence="1">2.3.2.23</ecNumber>
    </recommendedName>
</protein>
<dbReference type="GO" id="GO:0061631">
    <property type="term" value="F:ubiquitin conjugating enzyme activity"/>
    <property type="evidence" value="ECO:0007669"/>
    <property type="project" value="UniProtKB-EC"/>
</dbReference>